<feature type="transmembrane region" description="Helical" evidence="2">
    <location>
        <begin position="260"/>
        <end position="281"/>
    </location>
</feature>
<dbReference type="OrthoDB" id="118212at2759"/>
<evidence type="ECO:0000313" key="3">
    <source>
        <dbReference type="EMBL" id="KAG6945457.1"/>
    </source>
</evidence>
<dbReference type="Proteomes" id="UP000688947">
    <property type="component" value="Unassembled WGS sequence"/>
</dbReference>
<gene>
    <name evidence="3" type="ORF">JG687_00017279</name>
</gene>
<dbReference type="VEuPathDB" id="FungiDB:PC110_g11211"/>
<name>A0A8T1TRQ7_9STRA</name>
<keyword evidence="2" id="KW-0812">Transmembrane</keyword>
<organism evidence="3 4">
    <name type="scientific">Phytophthora cactorum</name>
    <dbReference type="NCBI Taxonomy" id="29920"/>
    <lineage>
        <taxon>Eukaryota</taxon>
        <taxon>Sar</taxon>
        <taxon>Stramenopiles</taxon>
        <taxon>Oomycota</taxon>
        <taxon>Peronosporomycetes</taxon>
        <taxon>Peronosporales</taxon>
        <taxon>Peronosporaceae</taxon>
        <taxon>Phytophthora</taxon>
    </lineage>
</organism>
<sequence>MFKVRTVDDSRKARVRGDTCAEFARSRSIPRPTLQNWECKYARLLRESRRHPRVSSYLPPVPSRESCLTFSGSGRKADTAPIEGTLCIFIIDKRGLEHIVTIDTIVKTATELMPIVMGPKNREAKQSWCQCFIRRNHPTIRRICHSGRKTRDELEELCLPFVEQVAEVAKDGALFNMDQISVYWDMAPRTTVEFVGAHTVRSTTAESEGYQCTMALTVSADGIMFPLILSIMGCPAAMWRRIAFGPDFAQLVSKLGKLRLLMLLPVLLYVPGGCTAVAQALGVGVMGPVKKHIWQLNSRSPGRPRSNNAVGSTDIIQDATV</sequence>
<evidence type="ECO:0000313" key="4">
    <source>
        <dbReference type="Proteomes" id="UP000688947"/>
    </source>
</evidence>
<evidence type="ECO:0000256" key="1">
    <source>
        <dbReference type="SAM" id="MobiDB-lite"/>
    </source>
</evidence>
<keyword evidence="2" id="KW-0472">Membrane</keyword>
<dbReference type="AlphaFoldDB" id="A0A8T1TRQ7"/>
<feature type="transmembrane region" description="Helical" evidence="2">
    <location>
        <begin position="222"/>
        <end position="239"/>
    </location>
</feature>
<reference evidence="3" key="1">
    <citation type="submission" date="2021-01" db="EMBL/GenBank/DDBJ databases">
        <title>Phytophthora aleatoria, a newly-described species from Pinus radiata is distinct from Phytophthora cactorum isolates based on comparative genomics.</title>
        <authorList>
            <person name="Mcdougal R."/>
            <person name="Panda P."/>
            <person name="Williams N."/>
            <person name="Studholme D.J."/>
        </authorList>
    </citation>
    <scope>NUCLEOTIDE SEQUENCE</scope>
    <source>
        <strain evidence="3">NZFS 3830</strain>
    </source>
</reference>
<keyword evidence="2" id="KW-1133">Transmembrane helix</keyword>
<protein>
    <submittedName>
        <fullName evidence="3">Uncharacterized protein</fullName>
    </submittedName>
</protein>
<comment type="caution">
    <text evidence="3">The sequence shown here is derived from an EMBL/GenBank/DDBJ whole genome shotgun (WGS) entry which is preliminary data.</text>
</comment>
<dbReference type="EMBL" id="JAENGZ010001966">
    <property type="protein sequence ID" value="KAG6945457.1"/>
    <property type="molecule type" value="Genomic_DNA"/>
</dbReference>
<proteinExistence type="predicted"/>
<evidence type="ECO:0000256" key="2">
    <source>
        <dbReference type="SAM" id="Phobius"/>
    </source>
</evidence>
<accession>A0A8T1TRQ7</accession>
<feature type="region of interest" description="Disordered" evidence="1">
    <location>
        <begin position="297"/>
        <end position="321"/>
    </location>
</feature>